<evidence type="ECO:0000313" key="2">
    <source>
        <dbReference type="EMBL" id="MFC4592305.1"/>
    </source>
</evidence>
<organism evidence="2 3">
    <name type="scientific">Sphaerisporangium corydalis</name>
    <dbReference type="NCBI Taxonomy" id="1441875"/>
    <lineage>
        <taxon>Bacteria</taxon>
        <taxon>Bacillati</taxon>
        <taxon>Actinomycetota</taxon>
        <taxon>Actinomycetes</taxon>
        <taxon>Streptosporangiales</taxon>
        <taxon>Streptosporangiaceae</taxon>
        <taxon>Sphaerisporangium</taxon>
    </lineage>
</organism>
<feature type="domain" description="AB hydrolase-1" evidence="1">
    <location>
        <begin position="22"/>
        <end position="154"/>
    </location>
</feature>
<dbReference type="PANTHER" id="PTHR43433">
    <property type="entry name" value="HYDROLASE, ALPHA/BETA FOLD FAMILY PROTEIN"/>
    <property type="match status" value="1"/>
</dbReference>
<name>A0ABV9ERJ8_9ACTN</name>
<dbReference type="GO" id="GO:0016787">
    <property type="term" value="F:hydrolase activity"/>
    <property type="evidence" value="ECO:0007669"/>
    <property type="project" value="UniProtKB-KW"/>
</dbReference>
<dbReference type="RefSeq" id="WP_262849323.1">
    <property type="nucleotide sequence ID" value="NZ_JANZYP010000084.1"/>
</dbReference>
<proteinExistence type="predicted"/>
<comment type="caution">
    <text evidence="2">The sequence shown here is derived from an EMBL/GenBank/DDBJ whole genome shotgun (WGS) entry which is preliminary data.</text>
</comment>
<sequence length="269" mass="28961">MRTSTLDVPGATIYHEVWGSGPALLLIPGGGSDATAYTQVARVLADRYTVVTYDPRGNSRSTVEGPRGVLTIETLAQDARLLLEEVGGEPAYVFGSSSGAQTGLELVTRHPGLVRTLVAHEPPAIRLLPDAGRWDAFLADVQATYRQEGLTPALKKFAEELGQKPQFDSGQELPPEARALIARVMANMEPFFAYDVRSFATYLPDVAALRAAPVVPAGGRESRGQMPYLAVTELAARLGATVEEFPGDHVGYLGHPVEFAERLHEVIAR</sequence>
<accession>A0ABV9ERJ8</accession>
<dbReference type="EMBL" id="JBHSFN010000046">
    <property type="protein sequence ID" value="MFC4592305.1"/>
    <property type="molecule type" value="Genomic_DNA"/>
</dbReference>
<keyword evidence="2" id="KW-0378">Hydrolase</keyword>
<dbReference type="Pfam" id="PF00561">
    <property type="entry name" value="Abhydrolase_1"/>
    <property type="match status" value="1"/>
</dbReference>
<reference evidence="3" key="1">
    <citation type="journal article" date="2019" name="Int. J. Syst. Evol. Microbiol.">
        <title>The Global Catalogue of Microorganisms (GCM) 10K type strain sequencing project: providing services to taxonomists for standard genome sequencing and annotation.</title>
        <authorList>
            <consortium name="The Broad Institute Genomics Platform"/>
            <consortium name="The Broad Institute Genome Sequencing Center for Infectious Disease"/>
            <person name="Wu L."/>
            <person name="Ma J."/>
        </authorList>
    </citation>
    <scope>NUCLEOTIDE SEQUENCE [LARGE SCALE GENOMIC DNA]</scope>
    <source>
        <strain evidence="3">CCUG 49560</strain>
    </source>
</reference>
<protein>
    <submittedName>
        <fullName evidence="2">Alpha/beta fold hydrolase</fullName>
    </submittedName>
</protein>
<keyword evidence="3" id="KW-1185">Reference proteome</keyword>
<evidence type="ECO:0000313" key="3">
    <source>
        <dbReference type="Proteomes" id="UP001595891"/>
    </source>
</evidence>
<evidence type="ECO:0000259" key="1">
    <source>
        <dbReference type="Pfam" id="PF00561"/>
    </source>
</evidence>
<dbReference type="Gene3D" id="3.40.50.1820">
    <property type="entry name" value="alpha/beta hydrolase"/>
    <property type="match status" value="1"/>
</dbReference>
<gene>
    <name evidence="2" type="ORF">ACFO8L_39880</name>
</gene>
<dbReference type="InterPro" id="IPR050471">
    <property type="entry name" value="AB_hydrolase"/>
</dbReference>
<dbReference type="SUPFAM" id="SSF53474">
    <property type="entry name" value="alpha/beta-Hydrolases"/>
    <property type="match status" value="1"/>
</dbReference>
<dbReference type="InterPro" id="IPR029058">
    <property type="entry name" value="AB_hydrolase_fold"/>
</dbReference>
<dbReference type="InterPro" id="IPR000073">
    <property type="entry name" value="AB_hydrolase_1"/>
</dbReference>
<dbReference type="PANTHER" id="PTHR43433:SF5">
    <property type="entry name" value="AB HYDROLASE-1 DOMAIN-CONTAINING PROTEIN"/>
    <property type="match status" value="1"/>
</dbReference>
<dbReference type="Proteomes" id="UP001595891">
    <property type="component" value="Unassembled WGS sequence"/>
</dbReference>